<dbReference type="GO" id="GO:0008270">
    <property type="term" value="F:zinc ion binding"/>
    <property type="evidence" value="ECO:0007669"/>
    <property type="project" value="UniProtKB-KW"/>
</dbReference>
<gene>
    <name evidence="3" type="primary">LOC108042688</name>
</gene>
<feature type="domain" description="CCHC-type" evidence="2">
    <location>
        <begin position="178"/>
        <end position="192"/>
    </location>
</feature>
<reference evidence="3" key="1">
    <citation type="submission" date="2025-08" db="UniProtKB">
        <authorList>
            <consortium name="RefSeq"/>
        </authorList>
    </citation>
    <scope>IDENTIFICATION</scope>
</reference>
<dbReference type="Pfam" id="PF00098">
    <property type="entry name" value="zf-CCHC"/>
    <property type="match status" value="1"/>
</dbReference>
<dbReference type="OrthoDB" id="7859967at2759"/>
<dbReference type="SUPFAM" id="SSF57756">
    <property type="entry name" value="Retrovirus zinc finger-like domains"/>
    <property type="match status" value="1"/>
</dbReference>
<dbReference type="Gene3D" id="4.10.60.10">
    <property type="entry name" value="Zinc finger, CCHC-type"/>
    <property type="match status" value="2"/>
</dbReference>
<evidence type="ECO:0000313" key="3">
    <source>
        <dbReference type="RefSeq" id="XP_016976573.1"/>
    </source>
</evidence>
<dbReference type="GO" id="GO:0003676">
    <property type="term" value="F:nucleic acid binding"/>
    <property type="evidence" value="ECO:0007669"/>
    <property type="project" value="InterPro"/>
</dbReference>
<keyword evidence="1" id="KW-0863">Zinc-finger</keyword>
<dbReference type="PROSITE" id="PS50158">
    <property type="entry name" value="ZF_CCHC"/>
    <property type="match status" value="2"/>
</dbReference>
<name>A0A6P4ENG6_DRORH</name>
<protein>
    <submittedName>
        <fullName evidence="3">Uncharacterized protein LOC108042688 isoform X1</fullName>
    </submittedName>
</protein>
<sequence length="231" mass="25890">MEVTMKYDGSRCPRNWITQIQNIAQLYNLDAGGMRMLLLAKLKGNAQLWLHANATRVLEPAGRLCEQLIVAFGAKMSKGELRNAFQNRQWRPEEKFATCFEDKIMLANDINIDVEELLENIVEEIPAAGLRDQARVQCFSEPEQMLRAFSGIRLPEHKRGGISSMNLSGKIAGNKDLRCANCNSKGHFAKECLKPKREPGSCYACGAFGHFVGQCPERKSANTNNYLQHAS</sequence>
<accession>A0A6P4ENG6</accession>
<feature type="domain" description="CCHC-type" evidence="2">
    <location>
        <begin position="202"/>
        <end position="217"/>
    </location>
</feature>
<organism evidence="3">
    <name type="scientific">Drosophila rhopaloa</name>
    <name type="common">Fruit fly</name>
    <dbReference type="NCBI Taxonomy" id="1041015"/>
    <lineage>
        <taxon>Eukaryota</taxon>
        <taxon>Metazoa</taxon>
        <taxon>Ecdysozoa</taxon>
        <taxon>Arthropoda</taxon>
        <taxon>Hexapoda</taxon>
        <taxon>Insecta</taxon>
        <taxon>Pterygota</taxon>
        <taxon>Neoptera</taxon>
        <taxon>Endopterygota</taxon>
        <taxon>Diptera</taxon>
        <taxon>Brachycera</taxon>
        <taxon>Muscomorpha</taxon>
        <taxon>Ephydroidea</taxon>
        <taxon>Drosophilidae</taxon>
        <taxon>Drosophila</taxon>
        <taxon>Sophophora</taxon>
    </lineage>
</organism>
<evidence type="ECO:0000259" key="2">
    <source>
        <dbReference type="PROSITE" id="PS50158"/>
    </source>
</evidence>
<proteinExistence type="predicted"/>
<keyword evidence="1" id="KW-0862">Zinc</keyword>
<dbReference type="SMART" id="SM00343">
    <property type="entry name" value="ZnF_C2HC"/>
    <property type="match status" value="2"/>
</dbReference>
<evidence type="ECO:0000256" key="1">
    <source>
        <dbReference type="PROSITE-ProRule" id="PRU00047"/>
    </source>
</evidence>
<keyword evidence="1" id="KW-0479">Metal-binding</keyword>
<dbReference type="RefSeq" id="XP_016976573.1">
    <property type="nucleotide sequence ID" value="XM_017121084.1"/>
</dbReference>
<dbReference type="AlphaFoldDB" id="A0A6P4ENG6"/>
<dbReference type="InterPro" id="IPR001878">
    <property type="entry name" value="Znf_CCHC"/>
</dbReference>
<dbReference type="InterPro" id="IPR036875">
    <property type="entry name" value="Znf_CCHC_sf"/>
</dbReference>